<dbReference type="EMBL" id="CM039438">
    <property type="protein sequence ID" value="KAI4301515.1"/>
    <property type="molecule type" value="Genomic_DNA"/>
</dbReference>
<accession>A0ACB9KW62</accession>
<protein>
    <submittedName>
        <fullName evidence="1">Uncharacterized protein</fullName>
    </submittedName>
</protein>
<evidence type="ECO:0000313" key="2">
    <source>
        <dbReference type="Proteomes" id="UP000828941"/>
    </source>
</evidence>
<keyword evidence="2" id="KW-1185">Reference proteome</keyword>
<comment type="caution">
    <text evidence="1">The sequence shown here is derived from an EMBL/GenBank/DDBJ whole genome shotgun (WGS) entry which is preliminary data.</text>
</comment>
<gene>
    <name evidence="1" type="ORF">L6164_034788</name>
</gene>
<organism evidence="1 2">
    <name type="scientific">Bauhinia variegata</name>
    <name type="common">Purple orchid tree</name>
    <name type="synonym">Phanera variegata</name>
    <dbReference type="NCBI Taxonomy" id="167791"/>
    <lineage>
        <taxon>Eukaryota</taxon>
        <taxon>Viridiplantae</taxon>
        <taxon>Streptophyta</taxon>
        <taxon>Embryophyta</taxon>
        <taxon>Tracheophyta</taxon>
        <taxon>Spermatophyta</taxon>
        <taxon>Magnoliopsida</taxon>
        <taxon>eudicotyledons</taxon>
        <taxon>Gunneridae</taxon>
        <taxon>Pentapetalae</taxon>
        <taxon>rosids</taxon>
        <taxon>fabids</taxon>
        <taxon>Fabales</taxon>
        <taxon>Fabaceae</taxon>
        <taxon>Cercidoideae</taxon>
        <taxon>Cercideae</taxon>
        <taxon>Bauhiniinae</taxon>
        <taxon>Bauhinia</taxon>
    </lineage>
</organism>
<dbReference type="Proteomes" id="UP000828941">
    <property type="component" value="Chromosome 13"/>
</dbReference>
<proteinExistence type="predicted"/>
<reference evidence="1 2" key="1">
    <citation type="journal article" date="2022" name="DNA Res.">
        <title>Chromosomal-level genome assembly of the orchid tree Bauhinia variegata (Leguminosae; Cercidoideae) supports the allotetraploid origin hypothesis of Bauhinia.</title>
        <authorList>
            <person name="Zhong Y."/>
            <person name="Chen Y."/>
            <person name="Zheng D."/>
            <person name="Pang J."/>
            <person name="Liu Y."/>
            <person name="Luo S."/>
            <person name="Meng S."/>
            <person name="Qian L."/>
            <person name="Wei D."/>
            <person name="Dai S."/>
            <person name="Zhou R."/>
        </authorList>
    </citation>
    <scope>NUCLEOTIDE SEQUENCE [LARGE SCALE GENOMIC DNA]</scope>
    <source>
        <strain evidence="1">BV-YZ2020</strain>
    </source>
</reference>
<name>A0ACB9KW62_BAUVA</name>
<evidence type="ECO:0000313" key="1">
    <source>
        <dbReference type="EMBL" id="KAI4301515.1"/>
    </source>
</evidence>
<sequence>MEFNKTLLLVVSLSSLLLSCNAVPSSFLGFNLDFSFGSPPETAPSPSPATETAPSLALATEIVPSLTLAPETAPSPAPSRDGIEELTDGVGTGLLDKVKASLAGTILDSTVSNLCKDAENITLCINTIAPFMHGQADPVKALEIEIDALFKQTEKVDGIVTKLIAYNHGGNKNLADTLKVCKDNYNSNLDDIKKAVKAVKKVDIGTAQSMLSSVIGVSETCKDTFRESGLEFPFPDDSDAVTQLAGNCLGILNIIRVN</sequence>